<dbReference type="Gene3D" id="1.10.287.1120">
    <property type="entry name" value="Bipartite methylase S protein"/>
    <property type="match status" value="1"/>
</dbReference>
<comment type="similarity">
    <text evidence="1">Belongs to the type-I restriction system S methylase family.</text>
</comment>
<dbReference type="AlphaFoldDB" id="A0A5R9GH03"/>
<keyword evidence="5" id="KW-0255">Endonuclease</keyword>
<dbReference type="InterPro" id="IPR000055">
    <property type="entry name" value="Restrct_endonuc_typeI_TRD"/>
</dbReference>
<dbReference type="InterPro" id="IPR052021">
    <property type="entry name" value="Type-I_RS_S_subunit"/>
</dbReference>
<gene>
    <name evidence="5" type="ORF">FEF65_11145</name>
</gene>
<dbReference type="GO" id="GO:0004519">
    <property type="term" value="F:endonuclease activity"/>
    <property type="evidence" value="ECO:0007669"/>
    <property type="project" value="UniProtKB-KW"/>
</dbReference>
<organism evidence="5 6">
    <name type="scientific">Mariprofundus erugo</name>
    <dbReference type="NCBI Taxonomy" id="2528639"/>
    <lineage>
        <taxon>Bacteria</taxon>
        <taxon>Pseudomonadati</taxon>
        <taxon>Pseudomonadota</taxon>
        <taxon>Candidatius Mariprofundia</taxon>
        <taxon>Mariprofundales</taxon>
        <taxon>Mariprofundaceae</taxon>
        <taxon>Mariprofundus</taxon>
    </lineage>
</organism>
<dbReference type="CDD" id="cd17251">
    <property type="entry name" value="RMtype1_S_HinAWORF1578P-TRD2-CR2_like"/>
    <property type="match status" value="1"/>
</dbReference>
<name>A0A5R9GH03_9PROT</name>
<accession>A0A5R9GH03</accession>
<keyword evidence="6" id="KW-1185">Reference proteome</keyword>
<keyword evidence="2" id="KW-0680">Restriction system</keyword>
<keyword evidence="5" id="KW-0378">Hydrolase</keyword>
<evidence type="ECO:0000313" key="6">
    <source>
        <dbReference type="Proteomes" id="UP000306585"/>
    </source>
</evidence>
<dbReference type="EMBL" id="VBRY01000011">
    <property type="protein sequence ID" value="TLS66141.1"/>
    <property type="molecule type" value="Genomic_DNA"/>
</dbReference>
<dbReference type="Pfam" id="PF01420">
    <property type="entry name" value="Methylase_S"/>
    <property type="match status" value="2"/>
</dbReference>
<dbReference type="RefSeq" id="WP_138239898.1">
    <property type="nucleotide sequence ID" value="NZ_VBRY01000011.1"/>
</dbReference>
<dbReference type="Proteomes" id="UP000306585">
    <property type="component" value="Unassembled WGS sequence"/>
</dbReference>
<reference evidence="5 6" key="1">
    <citation type="journal article" date="2019" name="Appl. Environ. Microbiol.">
        <title>Environmental Evidence and Genomic Insight of Iron-oxidizing Bacteria Preference Towards More Corrosion Resistant Stainless Steel at Higher Salinities.</title>
        <authorList>
            <person name="Garrison C.E."/>
            <person name="Price K.A."/>
            <person name="Field E.K."/>
        </authorList>
    </citation>
    <scope>NUCLEOTIDE SEQUENCE [LARGE SCALE GENOMIC DNA]</scope>
    <source>
        <strain evidence="5 6">P3</strain>
    </source>
</reference>
<dbReference type="GO" id="GO:0009307">
    <property type="term" value="P:DNA restriction-modification system"/>
    <property type="evidence" value="ECO:0007669"/>
    <property type="project" value="UniProtKB-KW"/>
</dbReference>
<dbReference type="Gene3D" id="3.90.220.20">
    <property type="entry name" value="DNA methylase specificity domains"/>
    <property type="match status" value="2"/>
</dbReference>
<dbReference type="PANTHER" id="PTHR30408">
    <property type="entry name" value="TYPE-1 RESTRICTION ENZYME ECOKI SPECIFICITY PROTEIN"/>
    <property type="match status" value="1"/>
</dbReference>
<keyword evidence="5" id="KW-0540">Nuclease</keyword>
<evidence type="ECO:0000256" key="1">
    <source>
        <dbReference type="ARBA" id="ARBA00010923"/>
    </source>
</evidence>
<sequence>MGYKYQLPNGWIVATAQDYCTKVADGTHDSPKRIEDGKPLVTSKHIVGGRLDLSNAYHISIEDFDEVNRRSKVDRYDVLLSMIGTVGQPCLIEDEPDFAIKNVGLLKNNNPYKAKWLYFYLSSPQAQVQIKERLRGTTQQYLSLGEIRKFPVPYPENEDELKQLVDCLSSLHDKIELNRQINRTLEEMAQAIFKSWFVDFDPVKAKMIIREKGGSEKAQAFAAQAFIAGNVTLEALESMEAGYSGWEEMLHPLVVKNFEPMGLDQWEPEQLAATAALFPSTLTGSPLGPIPEGWEIKSIASWGKVVCGKTPSKKHEEYYGGNIPFIKIPDMHGNMFVTKSTDSLTKAGGQTQFNKRLPKGAVCVSCIATVGQVVITHEESFTNQQINSIVPEHSSATPYLYFLMLEKRDFLHDLASGGSATLNLNTGNFSKIEIISPDEALLEAYSECVSPFIDKILGNLKENECLSEMRDGLLPKLLSGEISVDAAEAELEEAA</sequence>
<keyword evidence="3" id="KW-0238">DNA-binding</keyword>
<dbReference type="CDD" id="cd17246">
    <property type="entry name" value="RMtype1_S_SonII-TRD2-CR2_like"/>
    <property type="match status" value="1"/>
</dbReference>
<dbReference type="InterPro" id="IPR044946">
    <property type="entry name" value="Restrct_endonuc_typeI_TRD_sf"/>
</dbReference>
<evidence type="ECO:0000256" key="3">
    <source>
        <dbReference type="ARBA" id="ARBA00023125"/>
    </source>
</evidence>
<dbReference type="PANTHER" id="PTHR30408:SF13">
    <property type="entry name" value="TYPE I RESTRICTION ENZYME HINDI SPECIFICITY SUBUNIT"/>
    <property type="match status" value="1"/>
</dbReference>
<feature type="domain" description="Type I restriction modification DNA specificity" evidence="4">
    <location>
        <begin position="291"/>
        <end position="438"/>
    </location>
</feature>
<dbReference type="SUPFAM" id="SSF116734">
    <property type="entry name" value="DNA methylase specificity domain"/>
    <property type="match status" value="2"/>
</dbReference>
<dbReference type="GO" id="GO:0003677">
    <property type="term" value="F:DNA binding"/>
    <property type="evidence" value="ECO:0007669"/>
    <property type="project" value="UniProtKB-KW"/>
</dbReference>
<evidence type="ECO:0000313" key="5">
    <source>
        <dbReference type="EMBL" id="TLS66141.1"/>
    </source>
</evidence>
<proteinExistence type="inferred from homology"/>
<comment type="caution">
    <text evidence="5">The sequence shown here is derived from an EMBL/GenBank/DDBJ whole genome shotgun (WGS) entry which is preliminary data.</text>
</comment>
<feature type="domain" description="Type I restriction modification DNA specificity" evidence="4">
    <location>
        <begin position="49"/>
        <end position="187"/>
    </location>
</feature>
<evidence type="ECO:0000256" key="2">
    <source>
        <dbReference type="ARBA" id="ARBA00022747"/>
    </source>
</evidence>
<evidence type="ECO:0000259" key="4">
    <source>
        <dbReference type="Pfam" id="PF01420"/>
    </source>
</evidence>
<protein>
    <submittedName>
        <fullName evidence="5">Restriction endonuclease subunit S</fullName>
    </submittedName>
</protein>